<protein>
    <submittedName>
        <fullName evidence="3">Uncharacterized protein</fullName>
    </submittedName>
</protein>
<dbReference type="InterPro" id="IPR029046">
    <property type="entry name" value="LolA/LolB/LppX"/>
</dbReference>
<dbReference type="AlphaFoldDB" id="A0A6J4LGY7"/>
<dbReference type="EMBL" id="CADCUB010000092">
    <property type="protein sequence ID" value="CAA9331350.1"/>
    <property type="molecule type" value="Genomic_DNA"/>
</dbReference>
<accession>A0A6J4LGY7</accession>
<organism evidence="3">
    <name type="scientific">uncultured Frankineae bacterium</name>
    <dbReference type="NCBI Taxonomy" id="437475"/>
    <lineage>
        <taxon>Bacteria</taxon>
        <taxon>Bacillati</taxon>
        <taxon>Actinomycetota</taxon>
        <taxon>Actinomycetes</taxon>
        <taxon>Frankiales</taxon>
        <taxon>environmental samples</taxon>
    </lineage>
</organism>
<feature type="chain" id="PRO_5026765247" evidence="2">
    <location>
        <begin position="35"/>
        <end position="357"/>
    </location>
</feature>
<gene>
    <name evidence="3" type="ORF">AVDCRST_MAG07-1752</name>
</gene>
<dbReference type="PANTHER" id="PTHR37507:SF2">
    <property type="entry name" value="SPORULATION PROTEIN YDCC"/>
    <property type="match status" value="1"/>
</dbReference>
<evidence type="ECO:0000313" key="3">
    <source>
        <dbReference type="EMBL" id="CAA9331350.1"/>
    </source>
</evidence>
<dbReference type="PANTHER" id="PTHR37507">
    <property type="entry name" value="SPORULATION PROTEIN YDCC"/>
    <property type="match status" value="1"/>
</dbReference>
<name>A0A6J4LGY7_9ACTN</name>
<feature type="region of interest" description="Disordered" evidence="1">
    <location>
        <begin position="267"/>
        <end position="292"/>
    </location>
</feature>
<evidence type="ECO:0000256" key="1">
    <source>
        <dbReference type="SAM" id="MobiDB-lite"/>
    </source>
</evidence>
<evidence type="ECO:0000256" key="2">
    <source>
        <dbReference type="SAM" id="SignalP"/>
    </source>
</evidence>
<reference evidence="3" key="1">
    <citation type="submission" date="2020-02" db="EMBL/GenBank/DDBJ databases">
        <authorList>
            <person name="Meier V. D."/>
        </authorList>
    </citation>
    <scope>NUCLEOTIDE SEQUENCE</scope>
    <source>
        <strain evidence="3">AVDCRST_MAG07</strain>
    </source>
</reference>
<keyword evidence="2" id="KW-0732">Signal</keyword>
<sequence length="357" mass="37035">MVSPALSRRLRWSAPAVALGVVAAGLTVPRLADAADAAAALPPRTAAELLAAVSTAEVDGLSGTVVATSRLGLPELPSSGGGSAVSLPDLLSGSTTARVWKAGDERSRIAVDADWAEYDVVRDGRDVWTYDSASEDVTHLVLPERSSQDEPAPAPSGAPTPEALAEALLSAVEPTTTVTVGRAEEVAGRPAYELVLEPRDDRTLIETVRIAVDGETSVPLRVRVYGDDQPEPAAEVTFTDVDFEVPDAQALAFQPPAGSTVTERSLEDLAGSRPDPSAPSTRSGTPPTVLGTGWSTVVEMRDVELPEQAAGMLTSLSTPAEGGRAISSALLSVLVLDDGRVLAGAVPVDRLEELARR</sequence>
<dbReference type="InterPro" id="IPR052944">
    <property type="entry name" value="Sporulation_related"/>
</dbReference>
<feature type="signal peptide" evidence="2">
    <location>
        <begin position="1"/>
        <end position="34"/>
    </location>
</feature>
<dbReference type="SUPFAM" id="SSF89392">
    <property type="entry name" value="Prokaryotic lipoproteins and lipoprotein localization factors"/>
    <property type="match status" value="1"/>
</dbReference>
<dbReference type="Gene3D" id="2.50.20.10">
    <property type="entry name" value="Lipoprotein localisation LolA/LolB/LppX"/>
    <property type="match status" value="1"/>
</dbReference>
<proteinExistence type="predicted"/>